<feature type="region of interest" description="Disordered" evidence="1">
    <location>
        <begin position="194"/>
        <end position="219"/>
    </location>
</feature>
<name>A0AAV2JVN8_KNICA</name>
<feature type="compositionally biased region" description="Basic and acidic residues" evidence="1">
    <location>
        <begin position="205"/>
        <end position="219"/>
    </location>
</feature>
<evidence type="ECO:0000313" key="4">
    <source>
        <dbReference type="Proteomes" id="UP001497482"/>
    </source>
</evidence>
<accession>A0AAV2JVN8</accession>
<dbReference type="AlphaFoldDB" id="A0AAV2JVN8"/>
<dbReference type="Pfam" id="PF15312">
    <property type="entry name" value="JSRP"/>
    <property type="match status" value="1"/>
</dbReference>
<keyword evidence="2" id="KW-0732">Signal</keyword>
<keyword evidence="4" id="KW-1185">Reference proteome</keyword>
<organism evidence="3 4">
    <name type="scientific">Knipowitschia caucasica</name>
    <name type="common">Caucasian dwarf goby</name>
    <name type="synonym">Pomatoschistus caucasicus</name>
    <dbReference type="NCBI Taxonomy" id="637954"/>
    <lineage>
        <taxon>Eukaryota</taxon>
        <taxon>Metazoa</taxon>
        <taxon>Chordata</taxon>
        <taxon>Craniata</taxon>
        <taxon>Vertebrata</taxon>
        <taxon>Euteleostomi</taxon>
        <taxon>Actinopterygii</taxon>
        <taxon>Neopterygii</taxon>
        <taxon>Teleostei</taxon>
        <taxon>Neoteleostei</taxon>
        <taxon>Acanthomorphata</taxon>
        <taxon>Gobiaria</taxon>
        <taxon>Gobiiformes</taxon>
        <taxon>Gobioidei</taxon>
        <taxon>Gobiidae</taxon>
        <taxon>Gobiinae</taxon>
        <taxon>Knipowitschia</taxon>
    </lineage>
</organism>
<protein>
    <submittedName>
        <fullName evidence="3">Uncharacterized protein</fullName>
    </submittedName>
</protein>
<feature type="signal peptide" evidence="2">
    <location>
        <begin position="1"/>
        <end position="21"/>
    </location>
</feature>
<gene>
    <name evidence="3" type="ORF">KC01_LOCUS10778</name>
</gene>
<dbReference type="PANTHER" id="PTHR22397:SF2">
    <property type="entry name" value="JUNCTIONAL SARCOPLASMIC RETICULUM PROTEIN 1"/>
    <property type="match status" value="1"/>
</dbReference>
<dbReference type="EMBL" id="OZ035836">
    <property type="protein sequence ID" value="CAL1579810.1"/>
    <property type="molecule type" value="Genomic_DNA"/>
</dbReference>
<dbReference type="PANTHER" id="PTHR22397">
    <property type="entry name" value="JUNCTIONAL SARCOPLASMIC RETICULUM PROTEIN 1"/>
    <property type="match status" value="1"/>
</dbReference>
<dbReference type="InterPro" id="IPR026178">
    <property type="entry name" value="JSRP1"/>
</dbReference>
<dbReference type="Proteomes" id="UP001497482">
    <property type="component" value="Chromosome 14"/>
</dbReference>
<sequence length="219" mass="25281">MASCMSLLFVFFSLQLHLLCAVTPPDFFCALKQEAVTKTCRKPTTQGSSRAEIYATRKLEEEMASVPLQIKAEPNVMARETSFSRSTSVPQHVSYQNESPTEVPWESVTLNRCLFIAITILVLTSGFQRLHEALHGQKAPLDEDERQIMRRYGALRHRTEPETTLWEVMLSWLPDLDDEDEVKLRKRKPKKRRVVKTLSNLRNRPLPDKLLRQKEQNSS</sequence>
<evidence type="ECO:0000313" key="3">
    <source>
        <dbReference type="EMBL" id="CAL1579810.1"/>
    </source>
</evidence>
<evidence type="ECO:0000256" key="2">
    <source>
        <dbReference type="SAM" id="SignalP"/>
    </source>
</evidence>
<proteinExistence type="predicted"/>
<evidence type="ECO:0000256" key="1">
    <source>
        <dbReference type="SAM" id="MobiDB-lite"/>
    </source>
</evidence>
<feature type="chain" id="PRO_5043550699" evidence="2">
    <location>
        <begin position="22"/>
        <end position="219"/>
    </location>
</feature>
<reference evidence="3 4" key="1">
    <citation type="submission" date="2024-04" db="EMBL/GenBank/DDBJ databases">
        <authorList>
            <person name="Waldvogel A.-M."/>
            <person name="Schoenle A."/>
        </authorList>
    </citation>
    <scope>NUCLEOTIDE SEQUENCE [LARGE SCALE GENOMIC DNA]</scope>
</reference>